<dbReference type="InterPro" id="IPR050248">
    <property type="entry name" value="Polysacc_deacetylase_ArnD"/>
</dbReference>
<evidence type="ECO:0000313" key="4">
    <source>
        <dbReference type="Proteomes" id="UP001597227"/>
    </source>
</evidence>
<sequence>MKRKLAISGFVIIIIFLALFGSYKLMNSRSFQLFGGLTQQVETDQKVVALTFDDGPTENVNEILPLLDKYDVKATFFLIGQDIENHQEEAKKIAEVGHQLGNHTYSHNRMIFKSPSFIKEEIEKTDELIRTAGYEGEIDFRPPNSKKLVGLPYYLYKQKKDTITMNIEPDTFYTETDDRIQFVKEQIIPGSIILMHPMYEDSDKVLAEIEGIIQSLKDEGYRFVTVNELQGM</sequence>
<organism evidence="3 4">
    <name type="scientific">Fredinandcohnia salidurans</name>
    <dbReference type="NCBI Taxonomy" id="2595041"/>
    <lineage>
        <taxon>Bacteria</taxon>
        <taxon>Bacillati</taxon>
        <taxon>Bacillota</taxon>
        <taxon>Bacilli</taxon>
        <taxon>Bacillales</taxon>
        <taxon>Bacillaceae</taxon>
        <taxon>Fredinandcohnia</taxon>
    </lineage>
</organism>
<dbReference type="InterPro" id="IPR011330">
    <property type="entry name" value="Glyco_hydro/deAcase_b/a-brl"/>
</dbReference>
<keyword evidence="1" id="KW-1133">Transmembrane helix</keyword>
<dbReference type="PANTHER" id="PTHR10587:SF125">
    <property type="entry name" value="POLYSACCHARIDE DEACETYLASE YHEN-RELATED"/>
    <property type="match status" value="1"/>
</dbReference>
<name>A0ABW4MLD2_9BACI</name>
<evidence type="ECO:0000313" key="3">
    <source>
        <dbReference type="EMBL" id="MFD1778414.1"/>
    </source>
</evidence>
<keyword evidence="1" id="KW-0472">Membrane</keyword>
<comment type="caution">
    <text evidence="3">The sequence shown here is derived from an EMBL/GenBank/DDBJ whole genome shotgun (WGS) entry which is preliminary data.</text>
</comment>
<dbReference type="EMBL" id="JBHUEK010000009">
    <property type="protein sequence ID" value="MFD1778414.1"/>
    <property type="molecule type" value="Genomic_DNA"/>
</dbReference>
<keyword evidence="1" id="KW-0812">Transmembrane</keyword>
<dbReference type="InterPro" id="IPR002509">
    <property type="entry name" value="NODB_dom"/>
</dbReference>
<dbReference type="Gene3D" id="3.20.20.370">
    <property type="entry name" value="Glycoside hydrolase/deacetylase"/>
    <property type="match status" value="1"/>
</dbReference>
<dbReference type="RefSeq" id="WP_388036536.1">
    <property type="nucleotide sequence ID" value="NZ_JBHUEK010000009.1"/>
</dbReference>
<accession>A0ABW4MLD2</accession>
<proteinExistence type="predicted"/>
<evidence type="ECO:0000259" key="2">
    <source>
        <dbReference type="PROSITE" id="PS51677"/>
    </source>
</evidence>
<feature type="domain" description="NodB homology" evidence="2">
    <location>
        <begin position="46"/>
        <end position="224"/>
    </location>
</feature>
<keyword evidence="4" id="KW-1185">Reference proteome</keyword>
<dbReference type="Pfam" id="PF01522">
    <property type="entry name" value="Polysacc_deac_1"/>
    <property type="match status" value="1"/>
</dbReference>
<reference evidence="4" key="1">
    <citation type="journal article" date="2019" name="Int. J. Syst. Evol. Microbiol.">
        <title>The Global Catalogue of Microorganisms (GCM) 10K type strain sequencing project: providing services to taxonomists for standard genome sequencing and annotation.</title>
        <authorList>
            <consortium name="The Broad Institute Genomics Platform"/>
            <consortium name="The Broad Institute Genome Sequencing Center for Infectious Disease"/>
            <person name="Wu L."/>
            <person name="Ma J."/>
        </authorList>
    </citation>
    <scope>NUCLEOTIDE SEQUENCE [LARGE SCALE GENOMIC DNA]</scope>
    <source>
        <strain evidence="4">CCUG 15531</strain>
    </source>
</reference>
<dbReference type="Proteomes" id="UP001597227">
    <property type="component" value="Unassembled WGS sequence"/>
</dbReference>
<dbReference type="PROSITE" id="PS51677">
    <property type="entry name" value="NODB"/>
    <property type="match status" value="1"/>
</dbReference>
<dbReference type="SUPFAM" id="SSF88713">
    <property type="entry name" value="Glycoside hydrolase/deacetylase"/>
    <property type="match status" value="1"/>
</dbReference>
<gene>
    <name evidence="3" type="ORF">ACFSFW_07015</name>
</gene>
<dbReference type="PANTHER" id="PTHR10587">
    <property type="entry name" value="GLYCOSYL TRANSFERASE-RELATED"/>
    <property type="match status" value="1"/>
</dbReference>
<protein>
    <submittedName>
        <fullName evidence="3">Polysaccharide deacetylase family protein</fullName>
    </submittedName>
</protein>
<evidence type="ECO:0000256" key="1">
    <source>
        <dbReference type="SAM" id="Phobius"/>
    </source>
</evidence>
<feature type="transmembrane region" description="Helical" evidence="1">
    <location>
        <begin position="6"/>
        <end position="23"/>
    </location>
</feature>